<dbReference type="RefSeq" id="WP_188483224.1">
    <property type="nucleotide sequence ID" value="NZ_BMFC01000010.1"/>
</dbReference>
<proteinExistence type="predicted"/>
<comment type="caution">
    <text evidence="1">The sequence shown here is derived from an EMBL/GenBank/DDBJ whole genome shotgun (WGS) entry which is preliminary data.</text>
</comment>
<name>A0ABQ1L3Z3_9RHOB</name>
<reference evidence="2" key="1">
    <citation type="journal article" date="2019" name="Int. J. Syst. Evol. Microbiol.">
        <title>The Global Catalogue of Microorganisms (GCM) 10K type strain sequencing project: providing services to taxonomists for standard genome sequencing and annotation.</title>
        <authorList>
            <consortium name="The Broad Institute Genomics Platform"/>
            <consortium name="The Broad Institute Genome Sequencing Center for Infectious Disease"/>
            <person name="Wu L."/>
            <person name="Ma J."/>
        </authorList>
    </citation>
    <scope>NUCLEOTIDE SEQUENCE [LARGE SCALE GENOMIC DNA]</scope>
    <source>
        <strain evidence="2">CGMCC 1.12478</strain>
    </source>
</reference>
<gene>
    <name evidence="1" type="ORF">GCM10011363_33840</name>
</gene>
<dbReference type="NCBIfam" id="TIGR03292">
    <property type="entry name" value="PhnH_redo"/>
    <property type="match status" value="1"/>
</dbReference>
<dbReference type="InterPro" id="IPR038058">
    <property type="entry name" value="PhnH-like_sp"/>
</dbReference>
<keyword evidence="1" id="KW-0456">Lyase</keyword>
<protein>
    <submittedName>
        <fullName evidence="1">Carbon-phosphorus lyase complex subunit</fullName>
    </submittedName>
</protein>
<keyword evidence="2" id="KW-1185">Reference proteome</keyword>
<dbReference type="Pfam" id="PF05845">
    <property type="entry name" value="PhnH"/>
    <property type="match status" value="1"/>
</dbReference>
<dbReference type="InterPro" id="IPR008772">
    <property type="entry name" value="Phosphonate_metab_PhnH"/>
</dbReference>
<evidence type="ECO:0000313" key="2">
    <source>
        <dbReference type="Proteomes" id="UP000645462"/>
    </source>
</evidence>
<dbReference type="EMBL" id="BMFC01000010">
    <property type="protein sequence ID" value="GGC14524.1"/>
    <property type="molecule type" value="Genomic_DNA"/>
</dbReference>
<dbReference type="SUPFAM" id="SSF159709">
    <property type="entry name" value="PhnH-like"/>
    <property type="match status" value="1"/>
</dbReference>
<dbReference type="Proteomes" id="UP000645462">
    <property type="component" value="Unassembled WGS sequence"/>
</dbReference>
<accession>A0ABQ1L3Z3</accession>
<evidence type="ECO:0000313" key="1">
    <source>
        <dbReference type="EMBL" id="GGC14524.1"/>
    </source>
</evidence>
<organism evidence="1 2">
    <name type="scientific">Marivita lacus</name>
    <dbReference type="NCBI Taxonomy" id="1323742"/>
    <lineage>
        <taxon>Bacteria</taxon>
        <taxon>Pseudomonadati</taxon>
        <taxon>Pseudomonadota</taxon>
        <taxon>Alphaproteobacteria</taxon>
        <taxon>Rhodobacterales</taxon>
        <taxon>Roseobacteraceae</taxon>
        <taxon>Marivita</taxon>
    </lineage>
</organism>
<dbReference type="Gene3D" id="3.40.50.11310">
    <property type="entry name" value="Bacterial phosphonate metabolism protein PhnH"/>
    <property type="match status" value="1"/>
</dbReference>
<sequence length="178" mass="19250">MLTTPIPDAAETRSNATFDAILWALSRPGLPRNLPEPGEAALIEALLDRECAAYAGDPLLIPVLAQSGARLVDLSEADHVFFGRLLDAEYLRACRVGSDLYPDDGATLVIRARIGQGATVRLTGPGVNGVVELQLDGLPAGFWQERARLIRYPMGFDLLFLDGDRLIGLPRSTKVEVL</sequence>
<dbReference type="GO" id="GO:0016829">
    <property type="term" value="F:lyase activity"/>
    <property type="evidence" value="ECO:0007669"/>
    <property type="project" value="UniProtKB-KW"/>
</dbReference>